<sequence length="251" mass="26304">MSQAGPGKIRIFEDFTGPGYPILSVHAVNAASSGGSNLGPFDILGDLADADAGVVRVDTLSGGVVRVTGTNEAEKGCALVTSLMFSVPNMGPLVYETRVQGQVLTARNYFCGFVGVIADDMAPPAASATVTHTLTATDLVGFHIDTSLTAGTTWHCIYNGGTLTGDTVSTNTVSTRVAVAGEWDVLRVQIDPDGTVEWLINGEREFRIENAATVTATDLLAAVTGCWGTTTTITDIDVDYVLVNANRDWTV</sequence>
<dbReference type="EMBL" id="LAZR01020974">
    <property type="protein sequence ID" value="KKL86932.1"/>
    <property type="molecule type" value="Genomic_DNA"/>
</dbReference>
<protein>
    <submittedName>
        <fullName evidence="1">Uncharacterized protein</fullName>
    </submittedName>
</protein>
<gene>
    <name evidence="1" type="ORF">LCGC14_1939810</name>
</gene>
<accession>A0A0F9II11</accession>
<dbReference type="AlphaFoldDB" id="A0A0F9II11"/>
<comment type="caution">
    <text evidence="1">The sequence shown here is derived from an EMBL/GenBank/DDBJ whole genome shotgun (WGS) entry which is preliminary data.</text>
</comment>
<organism evidence="1">
    <name type="scientific">marine sediment metagenome</name>
    <dbReference type="NCBI Taxonomy" id="412755"/>
    <lineage>
        <taxon>unclassified sequences</taxon>
        <taxon>metagenomes</taxon>
        <taxon>ecological metagenomes</taxon>
    </lineage>
</organism>
<name>A0A0F9II11_9ZZZZ</name>
<evidence type="ECO:0000313" key="1">
    <source>
        <dbReference type="EMBL" id="KKL86932.1"/>
    </source>
</evidence>
<proteinExistence type="predicted"/>
<reference evidence="1" key="1">
    <citation type="journal article" date="2015" name="Nature">
        <title>Complex archaea that bridge the gap between prokaryotes and eukaryotes.</title>
        <authorList>
            <person name="Spang A."/>
            <person name="Saw J.H."/>
            <person name="Jorgensen S.L."/>
            <person name="Zaremba-Niedzwiedzka K."/>
            <person name="Martijn J."/>
            <person name="Lind A.E."/>
            <person name="van Eijk R."/>
            <person name="Schleper C."/>
            <person name="Guy L."/>
            <person name="Ettema T.J."/>
        </authorList>
    </citation>
    <scope>NUCLEOTIDE SEQUENCE</scope>
</reference>